<proteinExistence type="predicted"/>
<comment type="caution">
    <text evidence="1">The sequence shown here is derived from an EMBL/GenBank/DDBJ whole genome shotgun (WGS) entry which is preliminary data.</text>
</comment>
<evidence type="ECO:0000313" key="2">
    <source>
        <dbReference type="Proteomes" id="UP001230649"/>
    </source>
</evidence>
<reference evidence="1" key="1">
    <citation type="submission" date="2023-04" db="EMBL/GenBank/DDBJ databases">
        <title>Draft Genome sequencing of Naganishia species isolated from polar environments using Oxford Nanopore Technology.</title>
        <authorList>
            <person name="Leo P."/>
            <person name="Venkateswaran K."/>
        </authorList>
    </citation>
    <scope>NUCLEOTIDE SEQUENCE</scope>
    <source>
        <strain evidence="1">MNA-CCFEE 5262</strain>
    </source>
</reference>
<dbReference type="EMBL" id="JASBWS010000067">
    <property type="protein sequence ID" value="KAJ9101971.1"/>
    <property type="molecule type" value="Genomic_DNA"/>
</dbReference>
<evidence type="ECO:0000313" key="1">
    <source>
        <dbReference type="EMBL" id="KAJ9101971.1"/>
    </source>
</evidence>
<gene>
    <name evidence="1" type="ORF">QFC20_005120</name>
</gene>
<name>A0ACC2VT64_9TREE</name>
<accession>A0ACC2VT64</accession>
<sequence>MANSRLRNIVIKRLVARSGILNKVLVDVTYPDAALHRECHARGEFGHTRNVVSPCLNVLRAYEQHDIGEEEWQAGLDLLAKEYLKGEDPSPLVSLGALKRAYESLQLKVPYTLADRNLDFAADAKHGQTDFDNEPSQDYGSQSHSHGLARGMGHDPLDTHVNSHFHVVNAFDIPGMRFDAVRGTFVTPHHKPAIAGPPSGRAAFLRERWSIIRQLVLRNENFTPPVIGGHDRGEYLKLTSTRNLLGRQGQLFLLFGMLSRNPEGQLCLEDGEGLVVLDMEDAVPGEGLFTEGCMVLIEGEYTVDETIRVLAMGHPPSEKREVARGIYGHIDFLGIGATSIKEETKFQTIVEANEDISFVILSDLWLDHPKTLPNLRKVFAGYSQAEFRPYAFIFCGDFSTKGWTGADDIETYSAGFKALGAAILEYPLLASHCHFIFVPGPNDPWSSTTLPRPEIPETFTQYIRDKIPKATFTSNPARIQYFNQEIVIFREDLMGRMLRNLVSVKDEAGDMRRFLVQTILDQTHLSPLSLNIRPTLWEWDHTLRLYPMPTTASRDSHVSDELSS</sequence>
<organism evidence="1 2">
    <name type="scientific">Naganishia adeliensis</name>
    <dbReference type="NCBI Taxonomy" id="92952"/>
    <lineage>
        <taxon>Eukaryota</taxon>
        <taxon>Fungi</taxon>
        <taxon>Dikarya</taxon>
        <taxon>Basidiomycota</taxon>
        <taxon>Agaricomycotina</taxon>
        <taxon>Tremellomycetes</taxon>
        <taxon>Filobasidiales</taxon>
        <taxon>Filobasidiaceae</taxon>
        <taxon>Naganishia</taxon>
    </lineage>
</organism>
<protein>
    <submittedName>
        <fullName evidence="1">Uncharacterized protein</fullName>
    </submittedName>
</protein>
<dbReference type="Proteomes" id="UP001230649">
    <property type="component" value="Unassembled WGS sequence"/>
</dbReference>
<keyword evidence="2" id="KW-1185">Reference proteome</keyword>